<dbReference type="OrthoDB" id="9902350at2"/>
<feature type="region of interest" description="Disordered" evidence="1">
    <location>
        <begin position="13"/>
        <end position="48"/>
    </location>
</feature>
<gene>
    <name evidence="2" type="ORF">BJP34_02990</name>
</gene>
<proteinExistence type="predicted"/>
<sequence length="82" mass="9145">MKISDLGLVESLESDSSISDSSDQKMADVVGGKSHKIRWPHNDQPQQEPTTIVSIPIELPYCPLYLFPDGTIGHKCFDTRPF</sequence>
<organism evidence="2 3">
    <name type="scientific">Moorena producens PAL-8-15-08-1</name>
    <dbReference type="NCBI Taxonomy" id="1458985"/>
    <lineage>
        <taxon>Bacteria</taxon>
        <taxon>Bacillati</taxon>
        <taxon>Cyanobacteriota</taxon>
        <taxon>Cyanophyceae</taxon>
        <taxon>Coleofasciculales</taxon>
        <taxon>Coleofasciculaceae</taxon>
        <taxon>Moorena</taxon>
    </lineage>
</organism>
<dbReference type="KEGG" id="mpro:BJP34_02990"/>
<accession>A0A1D8TLM3</accession>
<name>A0A1D8TLM3_9CYAN</name>
<dbReference type="EMBL" id="CP017599">
    <property type="protein sequence ID" value="AOW98547.1"/>
    <property type="molecule type" value="Genomic_DNA"/>
</dbReference>
<dbReference type="Proteomes" id="UP000177870">
    <property type="component" value="Chromosome"/>
</dbReference>
<evidence type="ECO:0000313" key="2">
    <source>
        <dbReference type="EMBL" id="AOW98547.1"/>
    </source>
</evidence>
<dbReference type="AlphaFoldDB" id="A0A1D8TLM3"/>
<reference evidence="3" key="1">
    <citation type="submission" date="2016-10" db="EMBL/GenBank/DDBJ databases">
        <title>Comparative genomics uncovers the prolific and rare metabolic potential of the cyanobacterial genus Moorea.</title>
        <authorList>
            <person name="Leao T."/>
            <person name="Castelao G."/>
            <person name="Korobeynikov A."/>
            <person name="Monroe E.A."/>
            <person name="Podell S."/>
            <person name="Glukhov E."/>
            <person name="Allen E."/>
            <person name="Gerwick W.H."/>
            <person name="Gerwick L."/>
        </authorList>
    </citation>
    <scope>NUCLEOTIDE SEQUENCE [LARGE SCALE GENOMIC DNA]</scope>
    <source>
        <strain evidence="3">PAL-8-15-08-1</strain>
    </source>
</reference>
<evidence type="ECO:0000313" key="3">
    <source>
        <dbReference type="Proteomes" id="UP000177870"/>
    </source>
</evidence>
<dbReference type="RefSeq" id="WP_070391054.1">
    <property type="nucleotide sequence ID" value="NZ_CP017599.1"/>
</dbReference>
<protein>
    <submittedName>
        <fullName evidence="2">Uncharacterized protein</fullName>
    </submittedName>
</protein>
<evidence type="ECO:0000256" key="1">
    <source>
        <dbReference type="SAM" id="MobiDB-lite"/>
    </source>
</evidence>